<dbReference type="PROSITE" id="PS00518">
    <property type="entry name" value="ZF_RING_1"/>
    <property type="match status" value="1"/>
</dbReference>
<evidence type="ECO:0000256" key="13">
    <source>
        <dbReference type="ARBA" id="ARBA00023136"/>
    </source>
</evidence>
<dbReference type="PANTHER" id="PTHR48178:SF1">
    <property type="entry name" value="PEROXISOME BIOGENESIS FACTOR 2"/>
    <property type="match status" value="1"/>
</dbReference>
<dbReference type="SUPFAM" id="SSF57850">
    <property type="entry name" value="RING/U-box"/>
    <property type="match status" value="1"/>
</dbReference>
<keyword evidence="21" id="KW-1185">Reference proteome</keyword>
<name>A0AAV9J1N3_CYACA</name>
<keyword evidence="10" id="KW-0862">Zinc</keyword>
<evidence type="ECO:0000256" key="5">
    <source>
        <dbReference type="ARBA" id="ARBA00022679"/>
    </source>
</evidence>
<dbReference type="GO" id="GO:0008270">
    <property type="term" value="F:zinc ion binding"/>
    <property type="evidence" value="ECO:0007669"/>
    <property type="project" value="UniProtKB-KW"/>
</dbReference>
<evidence type="ECO:0000256" key="1">
    <source>
        <dbReference type="ARBA" id="ARBA00004585"/>
    </source>
</evidence>
<keyword evidence="4" id="KW-0813">Transport</keyword>
<dbReference type="EMBL" id="JANCYW010000017">
    <property type="protein sequence ID" value="KAK4538321.1"/>
    <property type="molecule type" value="Genomic_DNA"/>
</dbReference>
<evidence type="ECO:0000256" key="16">
    <source>
        <dbReference type="ARBA" id="ARBA00034438"/>
    </source>
</evidence>
<dbReference type="InterPro" id="IPR017907">
    <property type="entry name" value="Znf_RING_CS"/>
</dbReference>
<keyword evidence="7" id="KW-0479">Metal-binding</keyword>
<dbReference type="Pfam" id="PF00097">
    <property type="entry name" value="zf-C3HC4"/>
    <property type="match status" value="1"/>
</dbReference>
<evidence type="ECO:0000256" key="2">
    <source>
        <dbReference type="ARBA" id="ARBA00004906"/>
    </source>
</evidence>
<proteinExistence type="inferred from homology"/>
<dbReference type="GO" id="GO:0016558">
    <property type="term" value="P:protein import into peroxisome matrix"/>
    <property type="evidence" value="ECO:0007669"/>
    <property type="project" value="InterPro"/>
</dbReference>
<dbReference type="InterPro" id="IPR001841">
    <property type="entry name" value="Znf_RING"/>
</dbReference>
<dbReference type="PROSITE" id="PS50089">
    <property type="entry name" value="ZF_RING_2"/>
    <property type="match status" value="1"/>
</dbReference>
<evidence type="ECO:0000256" key="6">
    <source>
        <dbReference type="ARBA" id="ARBA00022692"/>
    </source>
</evidence>
<protein>
    <recommendedName>
        <fullName evidence="17">RING-type E3 ubiquitin transferase (cysteine targeting)</fullName>
        <ecNumber evidence="17">2.3.2.36</ecNumber>
    </recommendedName>
    <alternativeName>
        <fullName evidence="15">Peroxin-2</fullName>
    </alternativeName>
</protein>
<reference evidence="20 21" key="1">
    <citation type="submission" date="2022-07" db="EMBL/GenBank/DDBJ databases">
        <title>Genome-wide signatures of adaptation to extreme environments.</title>
        <authorList>
            <person name="Cho C.H."/>
            <person name="Yoon H.S."/>
        </authorList>
    </citation>
    <scope>NUCLEOTIDE SEQUENCE [LARGE SCALE GENOMIC DNA]</scope>
    <source>
        <strain evidence="20 21">DBV 063 E5</strain>
    </source>
</reference>
<keyword evidence="12" id="KW-1133">Transmembrane helix</keyword>
<feature type="domain" description="RING-type" evidence="19">
    <location>
        <begin position="275"/>
        <end position="317"/>
    </location>
</feature>
<dbReference type="Proteomes" id="UP001301350">
    <property type="component" value="Unassembled WGS sequence"/>
</dbReference>
<comment type="catalytic activity">
    <reaction evidence="16">
        <text>[E2 ubiquitin-conjugating enzyme]-S-ubiquitinyl-L-cysteine + [acceptor protein]-L-cysteine = [E2 ubiquitin-conjugating enzyme]-L-cysteine + [acceptor protein]-S-ubiquitinyl-L-cysteine.</text>
        <dbReference type="EC" id="2.3.2.36"/>
    </reaction>
</comment>
<keyword evidence="9" id="KW-0833">Ubl conjugation pathway</keyword>
<keyword evidence="8 18" id="KW-0863">Zinc-finger</keyword>
<evidence type="ECO:0000256" key="7">
    <source>
        <dbReference type="ARBA" id="ARBA00022723"/>
    </source>
</evidence>
<evidence type="ECO:0000313" key="20">
    <source>
        <dbReference type="EMBL" id="KAK4538321.1"/>
    </source>
</evidence>
<dbReference type="GO" id="GO:0005778">
    <property type="term" value="C:peroxisomal membrane"/>
    <property type="evidence" value="ECO:0007669"/>
    <property type="project" value="UniProtKB-SubCell"/>
</dbReference>
<keyword evidence="11" id="KW-0653">Protein transport</keyword>
<evidence type="ECO:0000256" key="15">
    <source>
        <dbReference type="ARBA" id="ARBA00032511"/>
    </source>
</evidence>
<comment type="subcellular location">
    <subcellularLocation>
        <location evidence="1">Peroxisome membrane</location>
        <topology evidence="1">Multi-pass membrane protein</topology>
    </subcellularLocation>
</comment>
<keyword evidence="14" id="KW-0576">Peroxisome</keyword>
<evidence type="ECO:0000256" key="12">
    <source>
        <dbReference type="ARBA" id="ARBA00022989"/>
    </source>
</evidence>
<evidence type="ECO:0000256" key="17">
    <source>
        <dbReference type="ARBA" id="ARBA00034523"/>
    </source>
</evidence>
<dbReference type="Gene3D" id="3.30.40.10">
    <property type="entry name" value="Zinc/RING finger domain, C3HC4 (zinc finger)"/>
    <property type="match status" value="1"/>
</dbReference>
<dbReference type="AlphaFoldDB" id="A0AAV9J1N3"/>
<sequence length="329" mass="37230">MSRPLTPANEPPKAAAPDPQTFIRALAAYLAKPVGGAATPNRVNQLDALEIDGQILHSLWESLGEVFHGHLQGVSLRLQAELRAALRFLYFYWSVWQDRPSPGNTYQNLRYTSADGASMVSPELLPPLSRMQKLITGVVYVGLRYMSERLDRSDEFLLRYATARRAMAFTESLVRLADALNYVLFLYDGRYRSPLDRMLGMQLCYQRDGAVRNLNFELLNRQLVWEGFTDFLLFLLPLLESRPLQEFQRVWSASLSRDARSLGGEHDSEPSTTTCAACGSNKPLMPHRAKPCGHAFCYACISVELSSRSRYRCPRCRSLVDGCKRLIDK</sequence>
<dbReference type="EC" id="2.3.2.36" evidence="17"/>
<dbReference type="InterPro" id="IPR013083">
    <property type="entry name" value="Znf_RING/FYVE/PHD"/>
</dbReference>
<dbReference type="InterPro" id="IPR006845">
    <property type="entry name" value="Pex_N"/>
</dbReference>
<evidence type="ECO:0000256" key="18">
    <source>
        <dbReference type="PROSITE-ProRule" id="PRU00175"/>
    </source>
</evidence>
<accession>A0AAV9J1N3</accession>
<comment type="caution">
    <text evidence="20">The sequence shown here is derived from an EMBL/GenBank/DDBJ whole genome shotgun (WGS) entry which is preliminary data.</text>
</comment>
<evidence type="ECO:0000256" key="10">
    <source>
        <dbReference type="ARBA" id="ARBA00022833"/>
    </source>
</evidence>
<dbReference type="Pfam" id="PF04757">
    <property type="entry name" value="Pex2_Pex12"/>
    <property type="match status" value="1"/>
</dbReference>
<comment type="similarity">
    <text evidence="3">Belongs to the pex2/pex10/pex12 family.</text>
</comment>
<dbReference type="SMART" id="SM00184">
    <property type="entry name" value="RING"/>
    <property type="match status" value="1"/>
</dbReference>
<dbReference type="GO" id="GO:0061630">
    <property type="term" value="F:ubiquitin protein ligase activity"/>
    <property type="evidence" value="ECO:0007669"/>
    <property type="project" value="UniProtKB-EC"/>
</dbReference>
<dbReference type="InterPro" id="IPR018957">
    <property type="entry name" value="Znf_C3HC4_RING-type"/>
</dbReference>
<gene>
    <name evidence="20" type="ORF">CDCA_CDCA17G4346</name>
</gene>
<keyword evidence="13" id="KW-0472">Membrane</keyword>
<evidence type="ECO:0000256" key="11">
    <source>
        <dbReference type="ARBA" id="ARBA00022927"/>
    </source>
</evidence>
<organism evidence="20 21">
    <name type="scientific">Cyanidium caldarium</name>
    <name type="common">Red alga</name>
    <dbReference type="NCBI Taxonomy" id="2771"/>
    <lineage>
        <taxon>Eukaryota</taxon>
        <taxon>Rhodophyta</taxon>
        <taxon>Bangiophyceae</taxon>
        <taxon>Cyanidiales</taxon>
        <taxon>Cyanidiaceae</taxon>
        <taxon>Cyanidium</taxon>
    </lineage>
</organism>
<evidence type="ECO:0000256" key="9">
    <source>
        <dbReference type="ARBA" id="ARBA00022786"/>
    </source>
</evidence>
<evidence type="ECO:0000259" key="19">
    <source>
        <dbReference type="PROSITE" id="PS50089"/>
    </source>
</evidence>
<comment type="pathway">
    <text evidence="2">Protein modification; protein ubiquitination.</text>
</comment>
<evidence type="ECO:0000256" key="4">
    <source>
        <dbReference type="ARBA" id="ARBA00022448"/>
    </source>
</evidence>
<dbReference type="PANTHER" id="PTHR48178">
    <property type="entry name" value="PEROXISOME BIOGENESIS FACTOR 2"/>
    <property type="match status" value="1"/>
</dbReference>
<evidence type="ECO:0000313" key="21">
    <source>
        <dbReference type="Proteomes" id="UP001301350"/>
    </source>
</evidence>
<evidence type="ECO:0000256" key="14">
    <source>
        <dbReference type="ARBA" id="ARBA00023140"/>
    </source>
</evidence>
<keyword evidence="6" id="KW-0812">Transmembrane</keyword>
<evidence type="ECO:0000256" key="3">
    <source>
        <dbReference type="ARBA" id="ARBA00008704"/>
    </source>
</evidence>
<evidence type="ECO:0000256" key="8">
    <source>
        <dbReference type="ARBA" id="ARBA00022771"/>
    </source>
</evidence>
<dbReference type="InterPro" id="IPR025654">
    <property type="entry name" value="PEX2/10"/>
</dbReference>
<keyword evidence="5" id="KW-0808">Transferase</keyword>